<gene>
    <name evidence="1" type="ORF">BLNAU_9332</name>
</gene>
<dbReference type="Proteomes" id="UP001281761">
    <property type="component" value="Unassembled WGS sequence"/>
</dbReference>
<protein>
    <submittedName>
        <fullName evidence="1">Uncharacterized protein</fullName>
    </submittedName>
</protein>
<evidence type="ECO:0000313" key="2">
    <source>
        <dbReference type="Proteomes" id="UP001281761"/>
    </source>
</evidence>
<dbReference type="EMBL" id="JARBJD010000064">
    <property type="protein sequence ID" value="KAK2955642.1"/>
    <property type="molecule type" value="Genomic_DNA"/>
</dbReference>
<evidence type="ECO:0000313" key="1">
    <source>
        <dbReference type="EMBL" id="KAK2955642.1"/>
    </source>
</evidence>
<name>A0ABQ9XVZ5_9EUKA</name>
<accession>A0ABQ9XVZ5</accession>
<organism evidence="1 2">
    <name type="scientific">Blattamonas nauphoetae</name>
    <dbReference type="NCBI Taxonomy" id="2049346"/>
    <lineage>
        <taxon>Eukaryota</taxon>
        <taxon>Metamonada</taxon>
        <taxon>Preaxostyla</taxon>
        <taxon>Oxymonadida</taxon>
        <taxon>Blattamonas</taxon>
    </lineage>
</organism>
<keyword evidence="2" id="KW-1185">Reference proteome</keyword>
<sequence length="269" mass="28737">MKETKWYCRYLVGSDPTGITGIKSEACSSLFCGDRTRPCSSIEVGWKIVEGLGISSLSISIICNTTQKDQITVLSHHRVVISSGPSTKPELFVSPSSSSSSELEGDGMVDVSGGRLWIHQVDVVLSDSPSLIFIRMVGGHLTIEVCSFVGPKGNSPSNIDSSTDLCEWETSVLKLDHATTIIKQTDLTYLSQGAINMEGGNLTIETSAFHDNSPLSSSFPSLRHNIRCSEGGEIDVGSLNGGDGMETPSTWISASDCQLPCGSNPTTWI</sequence>
<comment type="caution">
    <text evidence="1">The sequence shown here is derived from an EMBL/GenBank/DDBJ whole genome shotgun (WGS) entry which is preliminary data.</text>
</comment>
<reference evidence="1 2" key="1">
    <citation type="journal article" date="2022" name="bioRxiv">
        <title>Genomics of Preaxostyla Flagellates Illuminates Evolutionary Transitions and the Path Towards Mitochondrial Loss.</title>
        <authorList>
            <person name="Novak L.V.F."/>
            <person name="Treitli S.C."/>
            <person name="Pyrih J."/>
            <person name="Halakuc P."/>
            <person name="Pipaliya S.V."/>
            <person name="Vacek V."/>
            <person name="Brzon O."/>
            <person name="Soukal P."/>
            <person name="Eme L."/>
            <person name="Dacks J.B."/>
            <person name="Karnkowska A."/>
            <person name="Elias M."/>
            <person name="Hampl V."/>
        </authorList>
    </citation>
    <scope>NUCLEOTIDE SEQUENCE [LARGE SCALE GENOMIC DNA]</scope>
    <source>
        <strain evidence="1">NAU3</strain>
        <tissue evidence="1">Gut</tissue>
    </source>
</reference>
<proteinExistence type="predicted"/>